<dbReference type="Proteomes" id="UP000054466">
    <property type="component" value="Unassembled WGS sequence"/>
</dbReference>
<evidence type="ECO:0000313" key="2">
    <source>
        <dbReference type="EMBL" id="KIW33823.1"/>
    </source>
</evidence>
<feature type="region of interest" description="Disordered" evidence="1">
    <location>
        <begin position="156"/>
        <end position="175"/>
    </location>
</feature>
<accession>A0A0D2CRI6</accession>
<reference evidence="2 3" key="1">
    <citation type="submission" date="2015-01" db="EMBL/GenBank/DDBJ databases">
        <title>The Genome Sequence of Cladophialophora immunda CBS83496.</title>
        <authorList>
            <consortium name="The Broad Institute Genomics Platform"/>
            <person name="Cuomo C."/>
            <person name="de Hoog S."/>
            <person name="Gorbushina A."/>
            <person name="Stielow B."/>
            <person name="Teixiera M."/>
            <person name="Abouelleil A."/>
            <person name="Chapman S.B."/>
            <person name="Priest M."/>
            <person name="Young S.K."/>
            <person name="Wortman J."/>
            <person name="Nusbaum C."/>
            <person name="Birren B."/>
        </authorList>
    </citation>
    <scope>NUCLEOTIDE SEQUENCE [LARGE SCALE GENOMIC DNA]</scope>
    <source>
        <strain evidence="2 3">CBS 83496</strain>
    </source>
</reference>
<dbReference type="EMBL" id="KN847040">
    <property type="protein sequence ID" value="KIW33823.1"/>
    <property type="molecule type" value="Genomic_DNA"/>
</dbReference>
<gene>
    <name evidence="2" type="ORF">PV07_00642</name>
</gene>
<feature type="region of interest" description="Disordered" evidence="1">
    <location>
        <begin position="208"/>
        <end position="288"/>
    </location>
</feature>
<name>A0A0D2CRI6_9EURO</name>
<dbReference type="OrthoDB" id="4158750at2759"/>
<feature type="compositionally biased region" description="Basic and acidic residues" evidence="1">
    <location>
        <begin position="159"/>
        <end position="172"/>
    </location>
</feature>
<organism evidence="2 3">
    <name type="scientific">Cladophialophora immunda</name>
    <dbReference type="NCBI Taxonomy" id="569365"/>
    <lineage>
        <taxon>Eukaryota</taxon>
        <taxon>Fungi</taxon>
        <taxon>Dikarya</taxon>
        <taxon>Ascomycota</taxon>
        <taxon>Pezizomycotina</taxon>
        <taxon>Eurotiomycetes</taxon>
        <taxon>Chaetothyriomycetidae</taxon>
        <taxon>Chaetothyriales</taxon>
        <taxon>Herpotrichiellaceae</taxon>
        <taxon>Cladophialophora</taxon>
    </lineage>
</organism>
<protein>
    <submittedName>
        <fullName evidence="2">Uncharacterized protein</fullName>
    </submittedName>
</protein>
<feature type="compositionally biased region" description="Basic and acidic residues" evidence="1">
    <location>
        <begin position="67"/>
        <end position="77"/>
    </location>
</feature>
<feature type="compositionally biased region" description="Low complexity" evidence="1">
    <location>
        <begin position="210"/>
        <end position="220"/>
    </location>
</feature>
<dbReference type="GeneID" id="27339836"/>
<dbReference type="AlphaFoldDB" id="A0A0D2CRI6"/>
<feature type="compositionally biased region" description="Low complexity" evidence="1">
    <location>
        <begin position="255"/>
        <end position="267"/>
    </location>
</feature>
<feature type="region of interest" description="Disordered" evidence="1">
    <location>
        <begin position="53"/>
        <end position="91"/>
    </location>
</feature>
<sequence>MKGFLADVSRDDENALSCFIQATDLDDSYKSLERVRWHLRRREDLEELFEAWDHPDGPFESQIDGYRLGEPDSDHDAAATPSSPTATTPNSRHSQLYEFLMSDINNTDLKVHEPAPGDSSSVFSPYQPHHLPPIATPHKAFLTDRVDQLVQEKINGPGAERRASQETREALKESQYSPVRDPFLLRVEENKKKAKLEAEERMHHIRAARARQSSAYSRRLSGQDPPLSDGLSIALEDVPGSARRLTINTRGIRRLSTSSKSSDHSPTLPSPLRKASLPGDAQTTADGS</sequence>
<evidence type="ECO:0000313" key="3">
    <source>
        <dbReference type="Proteomes" id="UP000054466"/>
    </source>
</evidence>
<proteinExistence type="predicted"/>
<feature type="compositionally biased region" description="Low complexity" evidence="1">
    <location>
        <begin position="78"/>
        <end position="89"/>
    </location>
</feature>
<dbReference type="RefSeq" id="XP_016254039.1">
    <property type="nucleotide sequence ID" value="XM_016387111.1"/>
</dbReference>
<evidence type="ECO:0000256" key="1">
    <source>
        <dbReference type="SAM" id="MobiDB-lite"/>
    </source>
</evidence>
<keyword evidence="3" id="KW-1185">Reference proteome</keyword>
<dbReference type="VEuPathDB" id="FungiDB:PV07_00642"/>